<evidence type="ECO:0000313" key="18">
    <source>
        <dbReference type="RefSeq" id="XP_030043232.1"/>
    </source>
</evidence>
<evidence type="ECO:0000256" key="12">
    <source>
        <dbReference type="ARBA" id="ARBA00023157"/>
    </source>
</evidence>
<dbReference type="FunFam" id="2.60.40.4100:FF:000002">
    <property type="entry name" value="Zona pellucida sperm-binding protein 3"/>
    <property type="match status" value="1"/>
</dbReference>
<evidence type="ECO:0000256" key="8">
    <source>
        <dbReference type="ARBA" id="ARBA00022692"/>
    </source>
</evidence>
<dbReference type="GO" id="GO:0005886">
    <property type="term" value="C:plasma membrane"/>
    <property type="evidence" value="ECO:0007669"/>
    <property type="project" value="UniProtKB-SubCell"/>
</dbReference>
<gene>
    <name evidence="18" type="primary">LOC115457781</name>
</gene>
<feature type="signal peptide" evidence="14">
    <location>
        <begin position="1"/>
        <end position="21"/>
    </location>
</feature>
<keyword evidence="13" id="KW-0325">Glycoprotein</keyword>
<dbReference type="GO" id="GO:0035804">
    <property type="term" value="F:structural constituent of egg coat"/>
    <property type="evidence" value="ECO:0007669"/>
    <property type="project" value="UniProtKB-UniRule"/>
</dbReference>
<organism evidence="17 18">
    <name type="scientific">Microcaecilia unicolor</name>
    <dbReference type="NCBI Taxonomy" id="1415580"/>
    <lineage>
        <taxon>Eukaryota</taxon>
        <taxon>Metazoa</taxon>
        <taxon>Chordata</taxon>
        <taxon>Craniata</taxon>
        <taxon>Vertebrata</taxon>
        <taxon>Euteleostomi</taxon>
        <taxon>Amphibia</taxon>
        <taxon>Gymnophiona</taxon>
        <taxon>Siphonopidae</taxon>
        <taxon>Microcaecilia</taxon>
    </lineage>
</organism>
<dbReference type="SMART" id="SM00241">
    <property type="entry name" value="ZP"/>
    <property type="match status" value="1"/>
</dbReference>
<evidence type="ECO:0000256" key="15">
    <source>
        <dbReference type="SAM" id="MobiDB-lite"/>
    </source>
</evidence>
<dbReference type="AlphaFoldDB" id="A0A6P7WIV2"/>
<comment type="similarity">
    <text evidence="2 14">Belongs to the ZP domain family. ZPC subfamily.</text>
</comment>
<evidence type="ECO:0000256" key="9">
    <source>
        <dbReference type="ARBA" id="ARBA00022729"/>
    </source>
</evidence>
<name>A0A6P7WIV2_9AMPH</name>
<dbReference type="GO" id="GO:0032190">
    <property type="term" value="F:acrosin binding"/>
    <property type="evidence" value="ECO:0007669"/>
    <property type="project" value="TreeGrafter"/>
</dbReference>
<proteinExistence type="inferred from homology"/>
<keyword evidence="9 14" id="KW-0732">Signal</keyword>
<keyword evidence="7 14" id="KW-0165">Cleavage on pair of basic residues</keyword>
<dbReference type="GO" id="GO:0007339">
    <property type="term" value="P:binding of sperm to zona pellucida"/>
    <property type="evidence" value="ECO:0007669"/>
    <property type="project" value="UniProtKB-UniRule"/>
</dbReference>
<dbReference type="PANTHER" id="PTHR11576:SF2">
    <property type="entry name" value="ZONA PELLUCIDA SPERM-BINDING PROTEIN 3"/>
    <property type="match status" value="1"/>
</dbReference>
<dbReference type="InterPro" id="IPR055356">
    <property type="entry name" value="ZP-N"/>
</dbReference>
<evidence type="ECO:0000256" key="14">
    <source>
        <dbReference type="RuleBase" id="RU367066"/>
    </source>
</evidence>
<dbReference type="InterPro" id="IPR042235">
    <property type="entry name" value="ZP-C_dom"/>
</dbReference>
<feature type="region of interest" description="Disordered" evidence="15">
    <location>
        <begin position="355"/>
        <end position="375"/>
    </location>
</feature>
<evidence type="ECO:0000256" key="5">
    <source>
        <dbReference type="ARBA" id="ARBA00022525"/>
    </source>
</evidence>
<feature type="chain" id="PRO_5028518178" description="Zona pellucida sperm-binding protein 3" evidence="14">
    <location>
        <begin position="22"/>
        <end position="460"/>
    </location>
</feature>
<evidence type="ECO:0000256" key="6">
    <source>
        <dbReference type="ARBA" id="ARBA00022530"/>
    </source>
</evidence>
<dbReference type="Pfam" id="PF23344">
    <property type="entry name" value="ZP-N"/>
    <property type="match status" value="1"/>
</dbReference>
<evidence type="ECO:0000256" key="11">
    <source>
        <dbReference type="ARBA" id="ARBA00023136"/>
    </source>
</evidence>
<dbReference type="Gene3D" id="2.60.40.4100">
    <property type="entry name" value="Zona pellucida, ZP-C domain"/>
    <property type="match status" value="1"/>
</dbReference>
<dbReference type="PROSITE" id="PS51034">
    <property type="entry name" value="ZP_2"/>
    <property type="match status" value="1"/>
</dbReference>
<dbReference type="Pfam" id="PF00100">
    <property type="entry name" value="Zona_pellucida"/>
    <property type="match status" value="1"/>
</dbReference>
<dbReference type="OrthoDB" id="8880842at2759"/>
<dbReference type="KEGG" id="muo:115457781"/>
<keyword evidence="17" id="KW-1185">Reference proteome</keyword>
<keyword evidence="8 14" id="KW-0812">Transmembrane</keyword>
<dbReference type="InterPro" id="IPR048290">
    <property type="entry name" value="ZP_chr"/>
</dbReference>
<dbReference type="GO" id="GO:0035803">
    <property type="term" value="P:egg coat formation"/>
    <property type="evidence" value="ECO:0007669"/>
    <property type="project" value="UniProtKB-UniRule"/>
</dbReference>
<dbReference type="GO" id="GO:0035805">
    <property type="term" value="C:egg coat"/>
    <property type="evidence" value="ECO:0007669"/>
    <property type="project" value="UniProtKB-SubCell"/>
</dbReference>
<dbReference type="InterPro" id="IPR017977">
    <property type="entry name" value="ZP_dom_CS"/>
</dbReference>
<dbReference type="RefSeq" id="XP_030043232.1">
    <property type="nucleotide sequence ID" value="XM_030187372.1"/>
</dbReference>
<dbReference type="Proteomes" id="UP000515156">
    <property type="component" value="Chromosome 14"/>
</dbReference>
<sequence length="460" mass="50386">MGQRVKLGLGLLVWLVSNVISTSSLGSLQRDSLAGTPSGSDLFEPRSHVHVPWLPGHRGVRKYPITVQCKEAKILVIVRRDLFGTGRLVKATDLSLGPASCKPTRSGAGETVTFEVGLHECGSTLQMTPDMLVYGTYLFYNATSSASRVIVRSNPAVVPIWCTYPRTGNVSSKAIKPTWAPFSSTISAEQRLAFTLRLMNDDWSAERPSTVFYLGDELHVEASVSLGDFVPMMVFIDKCVATLSPDKDSNPQYSIIDFHGCLVDGKQEDSFSAFRSPRVQPEKLQFTVDAFRFAGHTDSLIYITCNLRAAPISQTPGPLNKACSFSKVTNIWSAVEGPSSICTCCETKTCEGERTLDNPTDRFGSPSRIEKRDAPLSDSPLNLEASIQLDPILLLSKDSMDLMDNFPDFMKVKTASHGVIREPFMLTLVVVASMLVLACLLLGAVFCRRSRRTLQTNAVS</sequence>
<dbReference type="PANTHER" id="PTHR11576">
    <property type="entry name" value="ZONA PELLUCIDA SPERM-BINDING PROTEIN 3"/>
    <property type="match status" value="1"/>
</dbReference>
<accession>A0A6P7WIV2</accession>
<evidence type="ECO:0000256" key="7">
    <source>
        <dbReference type="ARBA" id="ARBA00022685"/>
    </source>
</evidence>
<evidence type="ECO:0000256" key="2">
    <source>
        <dbReference type="ARBA" id="ARBA00006735"/>
    </source>
</evidence>
<dbReference type="InParanoid" id="A0A6P7WIV2"/>
<comment type="PTM">
    <text evidence="14">Proteolytically cleaved before the transmembrane segment to yield the secreted ectodomain incorporated in the zona pellucida.</text>
</comment>
<evidence type="ECO:0000313" key="17">
    <source>
        <dbReference type="Proteomes" id="UP000515156"/>
    </source>
</evidence>
<dbReference type="FunFam" id="2.60.40.3210:FF:000001">
    <property type="entry name" value="Zona pellucida sperm-binding protein 3"/>
    <property type="match status" value="1"/>
</dbReference>
<keyword evidence="5 14" id="KW-0964">Secreted</keyword>
<dbReference type="InterPro" id="IPR001507">
    <property type="entry name" value="ZP_dom"/>
</dbReference>
<comment type="subcellular location">
    <subcellularLocation>
        <location evidence="1">Secreted</location>
        <location evidence="1">Extracellular space</location>
        <location evidence="1">Extracellular matrix</location>
    </subcellularLocation>
    <subcellularLocation>
        <location evidence="14">Zona pellucida</location>
    </subcellularLocation>
    <subcellularLocation>
        <location evidence="14">Cell membrane</location>
        <topology evidence="14">Single-pass type I membrane protein</topology>
    </subcellularLocation>
</comment>
<dbReference type="PROSITE" id="PS00682">
    <property type="entry name" value="ZP_1"/>
    <property type="match status" value="1"/>
</dbReference>
<evidence type="ECO:0000256" key="10">
    <source>
        <dbReference type="ARBA" id="ARBA00022989"/>
    </source>
</evidence>
<evidence type="ECO:0000256" key="1">
    <source>
        <dbReference type="ARBA" id="ARBA00004498"/>
    </source>
</evidence>
<evidence type="ECO:0000256" key="13">
    <source>
        <dbReference type="ARBA" id="ARBA00023180"/>
    </source>
</evidence>
<keyword evidence="12 14" id="KW-1015">Disulfide bond</keyword>
<dbReference type="InterPro" id="IPR055355">
    <property type="entry name" value="ZP-C"/>
</dbReference>
<comment type="function">
    <text evidence="14">Component of the zona pellucida, an extracellular matrix surrounding oocytes which mediates sperm binding, induction of the acrosome reaction and prevents post-fertilization polyspermy. The zona pellucida is composed of 3 to 4 glycoproteins, ZP1, ZP2, ZP3, and ZP4. ZP3 is essential for sperm binding and zona matrix formation.</text>
</comment>
<dbReference type="GO" id="GO:2000344">
    <property type="term" value="P:positive regulation of acrosome reaction"/>
    <property type="evidence" value="ECO:0007669"/>
    <property type="project" value="UniProtKB-UniRule"/>
</dbReference>
<evidence type="ECO:0000259" key="16">
    <source>
        <dbReference type="PROSITE" id="PS51034"/>
    </source>
</evidence>
<reference evidence="18" key="1">
    <citation type="submission" date="2025-08" db="UniProtKB">
        <authorList>
            <consortium name="RefSeq"/>
        </authorList>
    </citation>
    <scope>IDENTIFICATION</scope>
</reference>
<comment type="domain">
    <text evidence="14">The ZP domain is involved in the polymerization of the ZP proteins to form the zona pellucida.</text>
</comment>
<evidence type="ECO:0000256" key="3">
    <source>
        <dbReference type="ARBA" id="ARBA00017980"/>
    </source>
</evidence>
<keyword evidence="4 14" id="KW-1003">Cell membrane</keyword>
<dbReference type="FunCoup" id="A0A6P7WIV2">
    <property type="interactions" value="276"/>
</dbReference>
<keyword evidence="10 14" id="KW-1133">Transmembrane helix</keyword>
<dbReference type="PRINTS" id="PR00023">
    <property type="entry name" value="ZPELLUCIDA"/>
</dbReference>
<feature type="transmembrane region" description="Helical" evidence="14">
    <location>
        <begin position="424"/>
        <end position="447"/>
    </location>
</feature>
<evidence type="ECO:0000256" key="4">
    <source>
        <dbReference type="ARBA" id="ARBA00022475"/>
    </source>
</evidence>
<keyword evidence="6 14" id="KW-0272">Extracellular matrix</keyword>
<feature type="domain" description="ZP" evidence="16">
    <location>
        <begin position="68"/>
        <end position="330"/>
    </location>
</feature>
<keyword evidence="11 14" id="KW-0472">Membrane</keyword>
<dbReference type="Gene3D" id="2.60.40.3210">
    <property type="entry name" value="Zona pellucida, ZP-N domain"/>
    <property type="match status" value="1"/>
</dbReference>
<protein>
    <recommendedName>
        <fullName evidence="3 14">Zona pellucida sperm-binding protein 3</fullName>
    </recommendedName>
</protein>
<dbReference type="GeneID" id="115457781"/>